<dbReference type="OrthoDB" id="5120662at2"/>
<keyword evidence="2" id="KW-1185">Reference proteome</keyword>
<sequence>MPALVETRTSGPPTLQTRTRLRLIAASPSLWRVVEPDGRVIGHLQEVAQAGAIRFRARRYSPAAHAFRDLGDFWSADDAVECLVFAR</sequence>
<protein>
    <submittedName>
        <fullName evidence="1">Uncharacterized protein</fullName>
    </submittedName>
</protein>
<name>A0A0M2H0I4_MICTR</name>
<reference evidence="1 2" key="1">
    <citation type="submission" date="2015-02" db="EMBL/GenBank/DDBJ databases">
        <title>Draft genome sequences of ten Microbacterium spp. with emphasis on heavy metal contaminated environments.</title>
        <authorList>
            <person name="Corretto E."/>
        </authorList>
    </citation>
    <scope>NUCLEOTIDE SEQUENCE [LARGE SCALE GENOMIC DNA]</scope>
    <source>
        <strain evidence="1 2">DSM 8608</strain>
    </source>
</reference>
<dbReference type="Proteomes" id="UP000034098">
    <property type="component" value="Unassembled WGS sequence"/>
</dbReference>
<dbReference type="EMBL" id="JYJA01000041">
    <property type="protein sequence ID" value="KJL39886.1"/>
    <property type="molecule type" value="Genomic_DNA"/>
</dbReference>
<evidence type="ECO:0000313" key="2">
    <source>
        <dbReference type="Proteomes" id="UP000034098"/>
    </source>
</evidence>
<proteinExistence type="predicted"/>
<organism evidence="1 2">
    <name type="scientific">Microbacterium trichothecenolyticum</name>
    <name type="common">Aureobacterium trichothecenolyticum</name>
    <dbReference type="NCBI Taxonomy" id="69370"/>
    <lineage>
        <taxon>Bacteria</taxon>
        <taxon>Bacillati</taxon>
        <taxon>Actinomycetota</taxon>
        <taxon>Actinomycetes</taxon>
        <taxon>Micrococcales</taxon>
        <taxon>Microbacteriaceae</taxon>
        <taxon>Microbacterium</taxon>
    </lineage>
</organism>
<comment type="caution">
    <text evidence="1">The sequence shown here is derived from an EMBL/GenBank/DDBJ whole genome shotgun (WGS) entry which is preliminary data.</text>
</comment>
<dbReference type="AlphaFoldDB" id="A0A0M2H0I4"/>
<accession>A0A0M2H0I4</accession>
<dbReference type="PATRIC" id="fig|69370.6.peg.4156"/>
<evidence type="ECO:0000313" key="1">
    <source>
        <dbReference type="EMBL" id="KJL39886.1"/>
    </source>
</evidence>
<gene>
    <name evidence="1" type="ORF">RS82_04097</name>
</gene>
<dbReference type="RefSeq" id="WP_045302807.1">
    <property type="nucleotide sequence ID" value="NZ_JYJA01000041.1"/>
</dbReference>